<dbReference type="SUPFAM" id="SSF50494">
    <property type="entry name" value="Trypsin-like serine proteases"/>
    <property type="match status" value="1"/>
</dbReference>
<feature type="signal peptide" evidence="3">
    <location>
        <begin position="1"/>
        <end position="21"/>
    </location>
</feature>
<dbReference type="GO" id="GO:0006508">
    <property type="term" value="P:proteolysis"/>
    <property type="evidence" value="ECO:0007669"/>
    <property type="project" value="InterPro"/>
</dbReference>
<accession>A0A3B5M736</accession>
<dbReference type="GeneTree" id="ENSGT00940000177501"/>
<keyword evidence="1" id="KW-1015">Disulfide bond</keyword>
<dbReference type="InterPro" id="IPR001254">
    <property type="entry name" value="Trypsin_dom"/>
</dbReference>
<reference evidence="5" key="2">
    <citation type="submission" date="2025-09" db="UniProtKB">
        <authorList>
            <consortium name="Ensembl"/>
        </authorList>
    </citation>
    <scope>IDENTIFICATION</scope>
</reference>
<evidence type="ECO:0000313" key="6">
    <source>
        <dbReference type="Proteomes" id="UP000261380"/>
    </source>
</evidence>
<feature type="compositionally biased region" description="Pro residues" evidence="2">
    <location>
        <begin position="78"/>
        <end position="99"/>
    </location>
</feature>
<evidence type="ECO:0000259" key="4">
    <source>
        <dbReference type="Pfam" id="PF00089"/>
    </source>
</evidence>
<feature type="region of interest" description="Disordered" evidence="2">
    <location>
        <begin position="71"/>
        <end position="99"/>
    </location>
</feature>
<dbReference type="InterPro" id="IPR009003">
    <property type="entry name" value="Peptidase_S1_PA"/>
</dbReference>
<proteinExistence type="predicted"/>
<dbReference type="InterPro" id="IPR043504">
    <property type="entry name" value="Peptidase_S1_PA_chymotrypsin"/>
</dbReference>
<dbReference type="GO" id="GO:0004252">
    <property type="term" value="F:serine-type endopeptidase activity"/>
    <property type="evidence" value="ECO:0007669"/>
    <property type="project" value="InterPro"/>
</dbReference>
<reference evidence="5" key="1">
    <citation type="submission" date="2025-08" db="UniProtKB">
        <authorList>
            <consortium name="Ensembl"/>
        </authorList>
    </citation>
    <scope>IDENTIFICATION</scope>
</reference>
<feature type="chain" id="PRO_5017378294" description="Peptidase S1 domain-containing protein" evidence="3">
    <location>
        <begin position="22"/>
        <end position="99"/>
    </location>
</feature>
<evidence type="ECO:0000256" key="2">
    <source>
        <dbReference type="SAM" id="MobiDB-lite"/>
    </source>
</evidence>
<dbReference type="Gene3D" id="2.40.10.10">
    <property type="entry name" value="Trypsin-like serine proteases"/>
    <property type="match status" value="1"/>
</dbReference>
<dbReference type="Proteomes" id="UP000261380">
    <property type="component" value="Unplaced"/>
</dbReference>
<keyword evidence="3" id="KW-0732">Signal</keyword>
<keyword evidence="6" id="KW-1185">Reference proteome</keyword>
<organism evidence="5 6">
    <name type="scientific">Xiphophorus couchianus</name>
    <name type="common">Monterrey platyfish</name>
    <dbReference type="NCBI Taxonomy" id="32473"/>
    <lineage>
        <taxon>Eukaryota</taxon>
        <taxon>Metazoa</taxon>
        <taxon>Chordata</taxon>
        <taxon>Craniata</taxon>
        <taxon>Vertebrata</taxon>
        <taxon>Euteleostomi</taxon>
        <taxon>Actinopterygii</taxon>
        <taxon>Neopterygii</taxon>
        <taxon>Teleostei</taxon>
        <taxon>Neoteleostei</taxon>
        <taxon>Acanthomorphata</taxon>
        <taxon>Ovalentaria</taxon>
        <taxon>Atherinomorphae</taxon>
        <taxon>Cyprinodontiformes</taxon>
        <taxon>Poeciliidae</taxon>
        <taxon>Poeciliinae</taxon>
        <taxon>Xiphophorus</taxon>
    </lineage>
</organism>
<dbReference type="AlphaFoldDB" id="A0A3B5M736"/>
<sequence>MRGFSPVSIIVGLNCLGVVCGQAPLASRISGGVSVASAGEWPWMASLQKNGQHVCGGTLVSERDVLTNANCFSGYQPSSPPSPPTSPMPQPPSPRQPVE</sequence>
<evidence type="ECO:0000256" key="1">
    <source>
        <dbReference type="ARBA" id="ARBA00023157"/>
    </source>
</evidence>
<dbReference type="STRING" id="32473.ENSXCOP00000017166"/>
<dbReference type="PANTHER" id="PTHR24252">
    <property type="entry name" value="ACROSIN-RELATED"/>
    <property type="match status" value="1"/>
</dbReference>
<evidence type="ECO:0000256" key="3">
    <source>
        <dbReference type="SAM" id="SignalP"/>
    </source>
</evidence>
<name>A0A3B5M736_9TELE</name>
<dbReference type="PANTHER" id="PTHR24252:SF7">
    <property type="entry name" value="HYALIN"/>
    <property type="match status" value="1"/>
</dbReference>
<protein>
    <recommendedName>
        <fullName evidence="4">Peptidase S1 domain-containing protein</fullName>
    </recommendedName>
</protein>
<evidence type="ECO:0000313" key="5">
    <source>
        <dbReference type="Ensembl" id="ENSXCOP00000017166.1"/>
    </source>
</evidence>
<feature type="domain" description="Peptidase S1" evidence="4">
    <location>
        <begin position="32"/>
        <end position="74"/>
    </location>
</feature>
<dbReference type="Ensembl" id="ENSXCOT00000017386.1">
    <property type="protein sequence ID" value="ENSXCOP00000017166.1"/>
    <property type="gene ID" value="ENSXCOG00000012942.1"/>
</dbReference>
<dbReference type="Pfam" id="PF00089">
    <property type="entry name" value="Trypsin"/>
    <property type="match status" value="1"/>
</dbReference>